<evidence type="ECO:0000313" key="13">
    <source>
        <dbReference type="EMBL" id="MFC3639323.1"/>
    </source>
</evidence>
<dbReference type="SUPFAM" id="SSF56935">
    <property type="entry name" value="Porins"/>
    <property type="match status" value="1"/>
</dbReference>
<dbReference type="InterPro" id="IPR036942">
    <property type="entry name" value="Beta-barrel_TonB_sf"/>
</dbReference>
<evidence type="ECO:0000256" key="4">
    <source>
        <dbReference type="ARBA" id="ARBA00022692"/>
    </source>
</evidence>
<dbReference type="PANTHER" id="PTHR30069">
    <property type="entry name" value="TONB-DEPENDENT OUTER MEMBRANE RECEPTOR"/>
    <property type="match status" value="1"/>
</dbReference>
<reference evidence="14" key="1">
    <citation type="journal article" date="2019" name="Int. J. Syst. Evol. Microbiol.">
        <title>The Global Catalogue of Microorganisms (GCM) 10K type strain sequencing project: providing services to taxonomists for standard genome sequencing and annotation.</title>
        <authorList>
            <consortium name="The Broad Institute Genomics Platform"/>
            <consortium name="The Broad Institute Genome Sequencing Center for Infectious Disease"/>
            <person name="Wu L."/>
            <person name="Ma J."/>
        </authorList>
    </citation>
    <scope>NUCLEOTIDE SEQUENCE [LARGE SCALE GENOMIC DNA]</scope>
    <source>
        <strain evidence="14">KCTC 42282</strain>
    </source>
</reference>
<feature type="chain" id="PRO_5046398525" evidence="10">
    <location>
        <begin position="21"/>
        <end position="740"/>
    </location>
</feature>
<keyword evidence="6 8" id="KW-0472">Membrane</keyword>
<feature type="signal peptide" evidence="10">
    <location>
        <begin position="1"/>
        <end position="20"/>
    </location>
</feature>
<dbReference type="InterPro" id="IPR039426">
    <property type="entry name" value="TonB-dep_rcpt-like"/>
</dbReference>
<keyword evidence="4 8" id="KW-0812">Transmembrane</keyword>
<dbReference type="Pfam" id="PF07715">
    <property type="entry name" value="Plug"/>
    <property type="match status" value="1"/>
</dbReference>
<dbReference type="CDD" id="cd01347">
    <property type="entry name" value="ligand_gated_channel"/>
    <property type="match status" value="1"/>
</dbReference>
<keyword evidence="14" id="KW-1185">Reference proteome</keyword>
<dbReference type="Pfam" id="PF00593">
    <property type="entry name" value="TonB_dep_Rec_b-barrel"/>
    <property type="match status" value="1"/>
</dbReference>
<comment type="caution">
    <text evidence="13">The sequence shown here is derived from an EMBL/GenBank/DDBJ whole genome shotgun (WGS) entry which is preliminary data.</text>
</comment>
<feature type="domain" description="TonB-dependent receptor-like beta-barrel" evidence="11">
    <location>
        <begin position="245"/>
        <end position="706"/>
    </location>
</feature>
<dbReference type="EMBL" id="JBHRYC010000091">
    <property type="protein sequence ID" value="MFC3639323.1"/>
    <property type="molecule type" value="Genomic_DNA"/>
</dbReference>
<keyword evidence="13" id="KW-0675">Receptor</keyword>
<comment type="subcellular location">
    <subcellularLocation>
        <location evidence="1 8">Cell outer membrane</location>
        <topology evidence="1 8">Multi-pass membrane protein</topology>
    </subcellularLocation>
</comment>
<evidence type="ECO:0000256" key="10">
    <source>
        <dbReference type="SAM" id="SignalP"/>
    </source>
</evidence>
<evidence type="ECO:0000256" key="2">
    <source>
        <dbReference type="ARBA" id="ARBA00022448"/>
    </source>
</evidence>
<name>A0ABV7ULC7_9HYPH</name>
<protein>
    <submittedName>
        <fullName evidence="13">TonB-dependent receptor</fullName>
    </submittedName>
</protein>
<gene>
    <name evidence="13" type="ORF">ACFONL_18435</name>
</gene>
<evidence type="ECO:0000256" key="7">
    <source>
        <dbReference type="ARBA" id="ARBA00023237"/>
    </source>
</evidence>
<evidence type="ECO:0000256" key="6">
    <source>
        <dbReference type="ARBA" id="ARBA00023136"/>
    </source>
</evidence>
<keyword evidence="10" id="KW-0732">Signal</keyword>
<organism evidence="13 14">
    <name type="scientific">Camelimonas fluminis</name>
    <dbReference type="NCBI Taxonomy" id="1576911"/>
    <lineage>
        <taxon>Bacteria</taxon>
        <taxon>Pseudomonadati</taxon>
        <taxon>Pseudomonadota</taxon>
        <taxon>Alphaproteobacteria</taxon>
        <taxon>Hyphomicrobiales</taxon>
        <taxon>Chelatococcaceae</taxon>
        <taxon>Camelimonas</taxon>
    </lineage>
</organism>
<dbReference type="RefSeq" id="WP_191321032.1">
    <property type="nucleotide sequence ID" value="NZ_BNCG01000037.1"/>
</dbReference>
<evidence type="ECO:0000256" key="3">
    <source>
        <dbReference type="ARBA" id="ARBA00022452"/>
    </source>
</evidence>
<evidence type="ECO:0000313" key="14">
    <source>
        <dbReference type="Proteomes" id="UP001595704"/>
    </source>
</evidence>
<dbReference type="Proteomes" id="UP001595704">
    <property type="component" value="Unassembled WGS sequence"/>
</dbReference>
<feature type="domain" description="TonB-dependent receptor plug" evidence="12">
    <location>
        <begin position="44"/>
        <end position="148"/>
    </location>
</feature>
<keyword evidence="2 8" id="KW-0813">Transport</keyword>
<evidence type="ECO:0000259" key="11">
    <source>
        <dbReference type="Pfam" id="PF00593"/>
    </source>
</evidence>
<comment type="similarity">
    <text evidence="8 9">Belongs to the TonB-dependent receptor family.</text>
</comment>
<dbReference type="PROSITE" id="PS52016">
    <property type="entry name" value="TONB_DEPENDENT_REC_3"/>
    <property type="match status" value="1"/>
</dbReference>
<dbReference type="PANTHER" id="PTHR30069:SF42">
    <property type="entry name" value="FERRIC AEROBACTIN RECEPTOR"/>
    <property type="match status" value="1"/>
</dbReference>
<dbReference type="InterPro" id="IPR012910">
    <property type="entry name" value="Plug_dom"/>
</dbReference>
<evidence type="ECO:0000256" key="9">
    <source>
        <dbReference type="RuleBase" id="RU003357"/>
    </source>
</evidence>
<evidence type="ECO:0000256" key="5">
    <source>
        <dbReference type="ARBA" id="ARBA00023077"/>
    </source>
</evidence>
<keyword evidence="3 8" id="KW-1134">Transmembrane beta strand</keyword>
<evidence type="ECO:0000259" key="12">
    <source>
        <dbReference type="Pfam" id="PF07715"/>
    </source>
</evidence>
<sequence length="740" mass="79876">MSRILLAMATCVAVASPVLAQQAPVAEVQLDEITVTGSRAQRALSDIPQSMQVIDRGQIDTQIKQGGGAAGLLSRVAPGFSINNQTVSGASETYRGRSLLVLVDGVPMTTPLRDVSRMLSLIDLNAVERVELVAGASSLYGAGATGGTVNFITKTAQPGAPRFTVSSKLTAFTANIGQSVAPEVSAGVSGKSQNGLDYVLSATGAMTRRTYDGAGRELPSDAMLGQGGGDRFGKVNVLAKLGYDFDGGKRLELSGNYYYFDQNPRYLTNYAGAFAQPDFLRPYTGENVTEDTKSISLRYTDKDFAFGNLSILGFYNDIKKRFNYTEFSYPYNSQVYYSFDPRNPTSSANQTTLYSNRGGMNLTIDTPLDTIWQGAKLTWGADLIHEKTWQTLTDGQNVFTPLHQTTTAAFALLQVPLTDRLTVRGGVRYENFALTVDDFTRPAAFAAVAARTPAGYQAFVLPALRVTGGDYNYSSPTFNLGATFKLTDKAELFGGFSQGFALPDIGSYTRRAGLSTAYACPLTRPNCLPASRSVISYAEIAPEAQIVNNYEVGVRGSVGKFKGSLAGFISTSREGVTFNPLTNQISQQKEFIWGVEATGEYQVTEQLALGGIFGFREGRYDSDNDGHLDSWLPNNRIATPYTGTLYASYRFENGVSVRVEGQAWSGRNQRIDLSGAHYRIKPGATMNAVLTAPVPGGGEAFVSVDNLFNATVQNPTGTSVRNLPVYSWGRMIAVGYKQTF</sequence>
<evidence type="ECO:0000256" key="8">
    <source>
        <dbReference type="PROSITE-ProRule" id="PRU01360"/>
    </source>
</evidence>
<dbReference type="Gene3D" id="2.40.170.20">
    <property type="entry name" value="TonB-dependent receptor, beta-barrel domain"/>
    <property type="match status" value="1"/>
</dbReference>
<dbReference type="Gene3D" id="2.170.130.10">
    <property type="entry name" value="TonB-dependent receptor, plug domain"/>
    <property type="match status" value="1"/>
</dbReference>
<accession>A0ABV7ULC7</accession>
<dbReference type="InterPro" id="IPR037066">
    <property type="entry name" value="Plug_dom_sf"/>
</dbReference>
<keyword evidence="7 8" id="KW-0998">Cell outer membrane</keyword>
<keyword evidence="5 9" id="KW-0798">TonB box</keyword>
<proteinExistence type="inferred from homology"/>
<dbReference type="InterPro" id="IPR000531">
    <property type="entry name" value="Beta-barrel_TonB"/>
</dbReference>
<evidence type="ECO:0000256" key="1">
    <source>
        <dbReference type="ARBA" id="ARBA00004571"/>
    </source>
</evidence>